<accession>A0A832G791</accession>
<dbReference type="AlphaFoldDB" id="A0A832G791"/>
<feature type="domain" description="Acyclic terpene utilisation N-terminal" evidence="1">
    <location>
        <begin position="5"/>
        <end position="451"/>
    </location>
</feature>
<evidence type="ECO:0000313" key="2">
    <source>
        <dbReference type="EMBL" id="HGT46857.1"/>
    </source>
</evidence>
<protein>
    <submittedName>
        <fullName evidence="2">DUF1446 domain-containing protein</fullName>
    </submittedName>
</protein>
<organism evidence="2">
    <name type="scientific">Ignavibacterium album</name>
    <dbReference type="NCBI Taxonomy" id="591197"/>
    <lineage>
        <taxon>Bacteria</taxon>
        <taxon>Pseudomonadati</taxon>
        <taxon>Ignavibacteriota</taxon>
        <taxon>Ignavibacteria</taxon>
        <taxon>Ignavibacteriales</taxon>
        <taxon>Ignavibacteriaceae</taxon>
        <taxon>Ignavibacterium</taxon>
    </lineage>
</organism>
<dbReference type="PANTHER" id="PTHR47708:SF2">
    <property type="entry name" value="SI:CH73-132F6.5"/>
    <property type="match status" value="1"/>
</dbReference>
<proteinExistence type="predicted"/>
<dbReference type="InterPro" id="IPR010839">
    <property type="entry name" value="AtuA_N"/>
</dbReference>
<gene>
    <name evidence="2" type="ORF">ENS56_02360</name>
</gene>
<name>A0A832G791_9BACT</name>
<dbReference type="PANTHER" id="PTHR47708">
    <property type="match status" value="1"/>
</dbReference>
<dbReference type="Pfam" id="PF07287">
    <property type="entry name" value="AtuA"/>
    <property type="match status" value="1"/>
</dbReference>
<evidence type="ECO:0000259" key="1">
    <source>
        <dbReference type="Pfam" id="PF07287"/>
    </source>
</evidence>
<comment type="caution">
    <text evidence="2">The sequence shown here is derived from an EMBL/GenBank/DDBJ whole genome shotgun (WGS) entry which is preliminary data.</text>
</comment>
<sequence length="455" mass="50044">MKEKIRIASGQGFWGDLIDAPYHQVTKGPIDYLVMDYLAEVTMSILQKQKNKNPELGYARDIPDLMRRILPICKGKNIKVITNGGGVNPLSCANAVIKVAEELNIKNLRIGIVLGDNILERLDEIISSGSLLNNMETGESILSVKDKLLCANVYFGAFPIVEALKNGADIVITGRTTDTGLTLAPMIYEFGWTQNDYDKLSAGTVAGHILECGAQSSGGNFLGDWQSIPNMAEIGFPIAEAFPNGEVIITKHQNTGGRVSFETVAEQLLYEIGDPKSYITPDCVADFTSIKLEDLGNDRVRVYDVKGFPETEFYKVSCSYSDGYSASATLTYSWPQALTKAKAADQILRKRLENLNLQFDEIRTEFIGYNSCHGPLAKQLPEDDINEIMLRVAVRSHDYNSVERFGKEIAPLILTGPPSVTGFAGGRPKPSEVVAYWPALIPKKLVTPKVEIIEL</sequence>
<reference evidence="2" key="1">
    <citation type="journal article" date="2020" name="mSystems">
        <title>Genome- and Community-Level Interaction Insights into Carbon Utilization and Element Cycling Functions of Hydrothermarchaeota in Hydrothermal Sediment.</title>
        <authorList>
            <person name="Zhou Z."/>
            <person name="Liu Y."/>
            <person name="Xu W."/>
            <person name="Pan J."/>
            <person name="Luo Z.H."/>
            <person name="Li M."/>
        </authorList>
    </citation>
    <scope>NUCLEOTIDE SEQUENCE [LARGE SCALE GENOMIC DNA]</scope>
    <source>
        <strain evidence="2">SpSt-500</strain>
    </source>
</reference>
<dbReference type="EMBL" id="DSVI01000004">
    <property type="protein sequence ID" value="HGT46857.1"/>
    <property type="molecule type" value="Genomic_DNA"/>
</dbReference>